<dbReference type="InterPro" id="IPR055568">
    <property type="entry name" value="DUF7144"/>
</dbReference>
<keyword evidence="1" id="KW-0812">Transmembrane</keyword>
<feature type="transmembrane region" description="Helical" evidence="1">
    <location>
        <begin position="91"/>
        <end position="124"/>
    </location>
</feature>
<feature type="transmembrane region" description="Helical" evidence="1">
    <location>
        <begin position="58"/>
        <end position="79"/>
    </location>
</feature>
<organism evidence="3 4">
    <name type="scientific">Actinoplanes palleronii</name>
    <dbReference type="NCBI Taxonomy" id="113570"/>
    <lineage>
        <taxon>Bacteria</taxon>
        <taxon>Bacillati</taxon>
        <taxon>Actinomycetota</taxon>
        <taxon>Actinomycetes</taxon>
        <taxon>Micromonosporales</taxon>
        <taxon>Micromonosporaceae</taxon>
        <taxon>Actinoplanes</taxon>
    </lineage>
</organism>
<reference evidence="3 4" key="1">
    <citation type="submission" date="2021-01" db="EMBL/GenBank/DDBJ databases">
        <title>Whole genome shotgun sequence of Actinoplanes palleronii NBRC 14916.</title>
        <authorList>
            <person name="Komaki H."/>
            <person name="Tamura T."/>
        </authorList>
    </citation>
    <scope>NUCLEOTIDE SEQUENCE [LARGE SCALE GENOMIC DNA]</scope>
    <source>
        <strain evidence="3 4">NBRC 14916</strain>
    </source>
</reference>
<evidence type="ECO:0000259" key="2">
    <source>
        <dbReference type="Pfam" id="PF23636"/>
    </source>
</evidence>
<keyword evidence="1" id="KW-1133">Transmembrane helix</keyword>
<dbReference type="EMBL" id="BOMS01000066">
    <property type="protein sequence ID" value="GIE68511.1"/>
    <property type="molecule type" value="Genomic_DNA"/>
</dbReference>
<gene>
    <name evidence="3" type="ORF">Apa02nite_046190</name>
</gene>
<name>A0ABQ4BCW3_9ACTN</name>
<feature type="domain" description="DUF7144" evidence="2">
    <location>
        <begin position="14"/>
        <end position="128"/>
    </location>
</feature>
<accession>A0ABQ4BCW3</accession>
<comment type="caution">
    <text evidence="3">The sequence shown here is derived from an EMBL/GenBank/DDBJ whole genome shotgun (WGS) entry which is preliminary data.</text>
</comment>
<evidence type="ECO:0000313" key="3">
    <source>
        <dbReference type="EMBL" id="GIE68511.1"/>
    </source>
</evidence>
<sequence length="145" mass="15156">MEIEESRATGWVAWVLFGGILLVLLGAIHLTVGLVTLLRPEFIAGDRADLLLPVSLTALAWMHLALGVLALVTGAGLIRGLTWARVVAIQLAVLAALVNFTFIAVFPVWSIIAVVLATLIAWAAAMHGDEVADAIAPPTPAAFGS</sequence>
<keyword evidence="1" id="KW-0472">Membrane</keyword>
<feature type="transmembrane region" description="Helical" evidence="1">
    <location>
        <begin position="12"/>
        <end position="38"/>
    </location>
</feature>
<protein>
    <recommendedName>
        <fullName evidence="2">DUF7144 domain-containing protein</fullName>
    </recommendedName>
</protein>
<dbReference type="RefSeq" id="WP_203826832.1">
    <property type="nucleotide sequence ID" value="NZ_BAAATY010000078.1"/>
</dbReference>
<evidence type="ECO:0000313" key="4">
    <source>
        <dbReference type="Proteomes" id="UP000624709"/>
    </source>
</evidence>
<dbReference type="Proteomes" id="UP000624709">
    <property type="component" value="Unassembled WGS sequence"/>
</dbReference>
<keyword evidence="4" id="KW-1185">Reference proteome</keyword>
<proteinExistence type="predicted"/>
<dbReference type="Pfam" id="PF23636">
    <property type="entry name" value="DUF7144"/>
    <property type="match status" value="1"/>
</dbReference>
<evidence type="ECO:0000256" key="1">
    <source>
        <dbReference type="SAM" id="Phobius"/>
    </source>
</evidence>